<dbReference type="InterPro" id="IPR036388">
    <property type="entry name" value="WH-like_DNA-bd_sf"/>
</dbReference>
<keyword evidence="4" id="KW-0804">Transcription</keyword>
<dbReference type="Proteomes" id="UP000198841">
    <property type="component" value="Unassembled WGS sequence"/>
</dbReference>
<feature type="domain" description="HTH lysR-type" evidence="5">
    <location>
        <begin position="18"/>
        <end position="75"/>
    </location>
</feature>
<dbReference type="InterPro" id="IPR005119">
    <property type="entry name" value="LysR_subst-bd"/>
</dbReference>
<dbReference type="PROSITE" id="PS50931">
    <property type="entry name" value="HTH_LYSR"/>
    <property type="match status" value="1"/>
</dbReference>
<evidence type="ECO:0000313" key="6">
    <source>
        <dbReference type="EMBL" id="SFK30021.1"/>
    </source>
</evidence>
<name>A0A1I3YFG6_9GAMM</name>
<keyword evidence="7" id="KW-1185">Reference proteome</keyword>
<dbReference type="EMBL" id="FOSD01000006">
    <property type="protein sequence ID" value="SFK30021.1"/>
    <property type="molecule type" value="Genomic_DNA"/>
</dbReference>
<proteinExistence type="inferred from homology"/>
<evidence type="ECO:0000256" key="3">
    <source>
        <dbReference type="ARBA" id="ARBA00023125"/>
    </source>
</evidence>
<dbReference type="Pfam" id="PF00126">
    <property type="entry name" value="HTH_1"/>
    <property type="match status" value="1"/>
</dbReference>
<comment type="similarity">
    <text evidence="1">Belongs to the LysR transcriptional regulatory family.</text>
</comment>
<dbReference type="InterPro" id="IPR036390">
    <property type="entry name" value="WH_DNA-bd_sf"/>
</dbReference>
<dbReference type="RefSeq" id="WP_008106815.1">
    <property type="nucleotide sequence ID" value="NZ_FOSD01000006.1"/>
</dbReference>
<evidence type="ECO:0000259" key="5">
    <source>
        <dbReference type="PROSITE" id="PS50931"/>
    </source>
</evidence>
<protein>
    <submittedName>
        <fullName evidence="6">Transcriptional regulator, LysR family</fullName>
    </submittedName>
</protein>
<evidence type="ECO:0000256" key="4">
    <source>
        <dbReference type="ARBA" id="ARBA00023163"/>
    </source>
</evidence>
<keyword evidence="3" id="KW-0238">DNA-binding</keyword>
<dbReference type="Gene3D" id="1.10.10.10">
    <property type="entry name" value="Winged helix-like DNA-binding domain superfamily/Winged helix DNA-binding domain"/>
    <property type="match status" value="1"/>
</dbReference>
<dbReference type="InterPro" id="IPR000847">
    <property type="entry name" value="LysR_HTH_N"/>
</dbReference>
<dbReference type="Pfam" id="PF03466">
    <property type="entry name" value="LysR_substrate"/>
    <property type="match status" value="1"/>
</dbReference>
<dbReference type="PANTHER" id="PTHR30537">
    <property type="entry name" value="HTH-TYPE TRANSCRIPTIONAL REGULATOR"/>
    <property type="match status" value="1"/>
</dbReference>
<gene>
    <name evidence="6" type="ORF">SAMN05518863_10620</name>
</gene>
<dbReference type="SUPFAM" id="SSF46785">
    <property type="entry name" value="Winged helix' DNA-binding domain"/>
    <property type="match status" value="1"/>
</dbReference>
<sequence length="320" mass="36458">MKILLAGKSYQKPLEGWPSVEDLYVFISVARYEGFGRAAIELGQSPSYISKRIAILEKQLETRLFFRTNRVMRLTPEGEKALEGALQVVHEMDSFLNNFQQWRGELTGDLTVACSFGFGQDYLSDTIAEFMTRHPSLNIKLMLSDRDIDLLQSGTDVDIRVGDDVNHSYIARKLAANRRILCASADYLARSRPLETLDDLIDHSCLIINENNNTFGHWTLTDGENKIVCRLNSHYSSNSGKVILNWALKSHGIALRSAWDVAPYLSEKQLVHVLPQWYQEANVWAVYTQRASESPRIKVFIDFLADYFAEKSLPMMKGRL</sequence>
<comment type="caution">
    <text evidence="6">The sequence shown here is derived from an EMBL/GenBank/DDBJ whole genome shotgun (WGS) entry which is preliminary data.</text>
</comment>
<evidence type="ECO:0000256" key="1">
    <source>
        <dbReference type="ARBA" id="ARBA00009437"/>
    </source>
</evidence>
<dbReference type="SUPFAM" id="SSF53850">
    <property type="entry name" value="Periplasmic binding protein-like II"/>
    <property type="match status" value="1"/>
</dbReference>
<evidence type="ECO:0000313" key="7">
    <source>
        <dbReference type="Proteomes" id="UP000198841"/>
    </source>
</evidence>
<reference evidence="6 7" key="1">
    <citation type="submission" date="2016-10" db="EMBL/GenBank/DDBJ databases">
        <authorList>
            <person name="Varghese N."/>
            <person name="Submissions S."/>
        </authorList>
    </citation>
    <scope>NUCLEOTIDE SEQUENCE [LARGE SCALE GENOMIC DNA]</scope>
    <source>
        <strain evidence="6 7">YR512</strain>
    </source>
</reference>
<accession>A0A1I3YFG6</accession>
<organism evidence="6 7">
    <name type="scientific">Candidatus Pantoea symbiotica</name>
    <dbReference type="NCBI Taxonomy" id="1884370"/>
    <lineage>
        <taxon>Bacteria</taxon>
        <taxon>Pseudomonadati</taxon>
        <taxon>Pseudomonadota</taxon>
        <taxon>Gammaproteobacteria</taxon>
        <taxon>Enterobacterales</taxon>
        <taxon>Erwiniaceae</taxon>
        <taxon>Pantoea</taxon>
    </lineage>
</organism>
<dbReference type="Gene3D" id="3.40.190.290">
    <property type="match status" value="1"/>
</dbReference>
<dbReference type="InterPro" id="IPR058163">
    <property type="entry name" value="LysR-type_TF_proteobact-type"/>
</dbReference>
<dbReference type="PANTHER" id="PTHR30537:SF5">
    <property type="entry name" value="HTH-TYPE TRANSCRIPTIONAL ACTIVATOR TTDR-RELATED"/>
    <property type="match status" value="1"/>
</dbReference>
<evidence type="ECO:0000256" key="2">
    <source>
        <dbReference type="ARBA" id="ARBA00023015"/>
    </source>
</evidence>
<keyword evidence="2" id="KW-0805">Transcription regulation</keyword>